<comment type="similarity">
    <text evidence="3">Belongs to the KHG/KDPG aldolase family.</text>
</comment>
<dbReference type="SUPFAM" id="SSF51569">
    <property type="entry name" value="Aldolase"/>
    <property type="match status" value="1"/>
</dbReference>
<evidence type="ECO:0000256" key="7">
    <source>
        <dbReference type="ARBA" id="ARBA00023277"/>
    </source>
</evidence>
<evidence type="ECO:0000256" key="1">
    <source>
        <dbReference type="ARBA" id="ARBA00000654"/>
    </source>
</evidence>
<proteinExistence type="inferred from homology"/>
<protein>
    <recommendedName>
        <fullName evidence="5">2-dehydro-3-deoxy-phosphogluconate aldolase</fullName>
        <ecNumber evidence="5">4.1.2.14</ecNumber>
    </recommendedName>
</protein>
<dbReference type="EMBL" id="CP046056">
    <property type="protein sequence ID" value="QQD24494.1"/>
    <property type="molecule type" value="Genomic_DNA"/>
</dbReference>
<reference evidence="8 9" key="1">
    <citation type="submission" date="2019-11" db="EMBL/GenBank/DDBJ databases">
        <title>Venatorbacter sp. nov. a predator of Campylobacter and other Gram-negative bacteria.</title>
        <authorList>
            <person name="Saeedi A."/>
            <person name="Cummings N.J."/>
            <person name="Connerton I.F."/>
            <person name="Connerton P.L."/>
        </authorList>
    </citation>
    <scope>NUCLEOTIDE SEQUENCE [LARGE SCALE GENOMIC DNA]</scope>
    <source>
        <strain evidence="8">XL5</strain>
    </source>
</reference>
<keyword evidence="6 8" id="KW-0456">Lyase</keyword>
<name>A0A9X7YPA2_9GAMM</name>
<dbReference type="PANTHER" id="PTHR30246">
    <property type="entry name" value="2-KETO-3-DEOXY-6-PHOSPHOGLUCONATE ALDOLASE"/>
    <property type="match status" value="1"/>
</dbReference>
<evidence type="ECO:0000256" key="4">
    <source>
        <dbReference type="ARBA" id="ARBA00011233"/>
    </source>
</evidence>
<dbReference type="EC" id="4.1.2.14" evidence="5"/>
<evidence type="ECO:0000256" key="5">
    <source>
        <dbReference type="ARBA" id="ARBA00013063"/>
    </source>
</evidence>
<evidence type="ECO:0000256" key="3">
    <source>
        <dbReference type="ARBA" id="ARBA00006906"/>
    </source>
</evidence>
<comment type="subunit">
    <text evidence="4">Homotrimer.</text>
</comment>
<organism evidence="8 9">
    <name type="scientific">Venatoribacter cucullus</name>
    <dbReference type="NCBI Taxonomy" id="2661630"/>
    <lineage>
        <taxon>Bacteria</taxon>
        <taxon>Pseudomonadati</taxon>
        <taxon>Pseudomonadota</taxon>
        <taxon>Gammaproteobacteria</taxon>
        <taxon>Oceanospirillales</taxon>
        <taxon>Oceanospirillaceae</taxon>
        <taxon>Venatoribacter</taxon>
    </lineage>
</organism>
<dbReference type="Gene3D" id="3.20.20.70">
    <property type="entry name" value="Aldolase class I"/>
    <property type="match status" value="1"/>
</dbReference>
<dbReference type="GO" id="GO:0008675">
    <property type="term" value="F:2-dehydro-3-deoxy-phosphogluconate aldolase activity"/>
    <property type="evidence" value="ECO:0007669"/>
    <property type="project" value="UniProtKB-EC"/>
</dbReference>
<dbReference type="NCBIfam" id="TIGR01182">
    <property type="entry name" value="eda"/>
    <property type="match status" value="1"/>
</dbReference>
<dbReference type="Proteomes" id="UP000596074">
    <property type="component" value="Chromosome"/>
</dbReference>
<gene>
    <name evidence="8" type="primary">eda</name>
    <name evidence="8" type="ORF">GJQ55_08415</name>
</gene>
<dbReference type="InterPro" id="IPR031337">
    <property type="entry name" value="KDPG/KHG_AS_1"/>
</dbReference>
<keyword evidence="9" id="KW-1185">Reference proteome</keyword>
<accession>A0A9X7YPA2</accession>
<dbReference type="CDD" id="cd00452">
    <property type="entry name" value="KDPG_aldolase"/>
    <property type="match status" value="1"/>
</dbReference>
<dbReference type="PANTHER" id="PTHR30246:SF1">
    <property type="entry name" value="2-DEHYDRO-3-DEOXY-6-PHOSPHOGALACTONATE ALDOLASE-RELATED"/>
    <property type="match status" value="1"/>
</dbReference>
<comment type="pathway">
    <text evidence="2">Carbohydrate acid metabolism; 2-dehydro-3-deoxy-D-gluconate degradation; D-glyceraldehyde 3-phosphate and pyruvate from 2-dehydro-3-deoxy-D-gluconate: step 2/2.</text>
</comment>
<keyword evidence="7" id="KW-0119">Carbohydrate metabolism</keyword>
<dbReference type="KEGG" id="vcw:GJQ55_08415"/>
<evidence type="ECO:0000313" key="8">
    <source>
        <dbReference type="EMBL" id="QQD24494.1"/>
    </source>
</evidence>
<dbReference type="InterPro" id="IPR013785">
    <property type="entry name" value="Aldolase_TIM"/>
</dbReference>
<dbReference type="AlphaFoldDB" id="A0A9X7YPA2"/>
<evidence type="ECO:0000256" key="2">
    <source>
        <dbReference type="ARBA" id="ARBA00004736"/>
    </source>
</evidence>
<dbReference type="Pfam" id="PF01081">
    <property type="entry name" value="Aldolase"/>
    <property type="match status" value="1"/>
</dbReference>
<evidence type="ECO:0000313" key="9">
    <source>
        <dbReference type="Proteomes" id="UP000596074"/>
    </source>
</evidence>
<dbReference type="InterPro" id="IPR000887">
    <property type="entry name" value="Aldlse_KDPG_KHG"/>
</dbReference>
<sequence>MTGKHHGNDVWNLWLERAKPLIPVMVIDDITDAIPMAQALVAGGVRLLEVTLRTSCALDAIRLIRQTVPDAIVGAGTVTSAAQLQAAVEQGAEFIVSPGISAELLQAAASWGGPYLPGVATASEVMQARTAGFRHQKFFPAAVAGGEAMLKALQGPFYDVKFCPTGGIGQDNYQDYLTLDNVFAVGGSWLTPAELVAAKNWPAITTLAIAG</sequence>
<evidence type="ECO:0000256" key="6">
    <source>
        <dbReference type="ARBA" id="ARBA00023239"/>
    </source>
</evidence>
<dbReference type="PROSITE" id="PS00159">
    <property type="entry name" value="ALDOLASE_KDPG_KHG_1"/>
    <property type="match status" value="1"/>
</dbReference>
<dbReference type="NCBIfam" id="NF004325">
    <property type="entry name" value="PRK05718.1"/>
    <property type="match status" value="1"/>
</dbReference>
<comment type="catalytic activity">
    <reaction evidence="1">
        <text>2-dehydro-3-deoxy-6-phospho-D-gluconate = D-glyceraldehyde 3-phosphate + pyruvate</text>
        <dbReference type="Rhea" id="RHEA:17089"/>
        <dbReference type="ChEBI" id="CHEBI:15361"/>
        <dbReference type="ChEBI" id="CHEBI:57569"/>
        <dbReference type="ChEBI" id="CHEBI:59776"/>
        <dbReference type="EC" id="4.1.2.14"/>
    </reaction>
</comment>
<dbReference type="RefSeq" id="WP_228344548.1">
    <property type="nucleotide sequence ID" value="NZ_CP046056.1"/>
</dbReference>